<dbReference type="STRING" id="756272.Plabr_2950"/>
<dbReference type="HOGENOM" id="CLU_1331114_0_0_0"/>
<evidence type="ECO:0000313" key="3">
    <source>
        <dbReference type="Proteomes" id="UP000006860"/>
    </source>
</evidence>
<reference evidence="3" key="1">
    <citation type="submission" date="2011-02" db="EMBL/GenBank/DDBJ databases">
        <title>The complete genome of Planctomyces brasiliensis DSM 5305.</title>
        <authorList>
            <person name="Lucas S."/>
            <person name="Copeland A."/>
            <person name="Lapidus A."/>
            <person name="Bruce D."/>
            <person name="Goodwin L."/>
            <person name="Pitluck S."/>
            <person name="Kyrpides N."/>
            <person name="Mavromatis K."/>
            <person name="Pagani I."/>
            <person name="Ivanova N."/>
            <person name="Ovchinnikova G."/>
            <person name="Lu M."/>
            <person name="Detter J.C."/>
            <person name="Han C."/>
            <person name="Land M."/>
            <person name="Hauser L."/>
            <person name="Markowitz V."/>
            <person name="Cheng J.-F."/>
            <person name="Hugenholtz P."/>
            <person name="Woyke T."/>
            <person name="Wu D."/>
            <person name="Tindall B."/>
            <person name="Pomrenke H.G."/>
            <person name="Brambilla E."/>
            <person name="Klenk H.-P."/>
            <person name="Eisen J.A."/>
        </authorList>
    </citation>
    <scope>NUCLEOTIDE SEQUENCE [LARGE SCALE GENOMIC DNA]</scope>
    <source>
        <strain evidence="3">ATCC 49424 / DSM 5305 / JCM 21570 / NBRC 103401 / IFAM 1448</strain>
    </source>
</reference>
<protein>
    <submittedName>
        <fullName evidence="2">Uncharacterized protein</fullName>
    </submittedName>
</protein>
<evidence type="ECO:0000313" key="2">
    <source>
        <dbReference type="EMBL" id="ADY60549.1"/>
    </source>
</evidence>
<dbReference type="Proteomes" id="UP000006860">
    <property type="component" value="Chromosome"/>
</dbReference>
<feature type="coiled-coil region" evidence="1">
    <location>
        <begin position="80"/>
        <end position="107"/>
    </location>
</feature>
<dbReference type="KEGG" id="pbs:Plabr_2950"/>
<name>F0SGF0_RUBBR</name>
<keyword evidence="1" id="KW-0175">Coiled coil</keyword>
<evidence type="ECO:0000256" key="1">
    <source>
        <dbReference type="SAM" id="Coils"/>
    </source>
</evidence>
<dbReference type="RefSeq" id="WP_013629271.1">
    <property type="nucleotide sequence ID" value="NC_015174.1"/>
</dbReference>
<accession>F0SGF0</accession>
<keyword evidence="3" id="KW-1185">Reference proteome</keyword>
<organism evidence="2 3">
    <name type="scientific">Rubinisphaera brasiliensis (strain ATCC 49424 / DSM 5305 / JCM 21570 / IAM 15109 / NBRC 103401 / IFAM 1448)</name>
    <name type="common">Planctomyces brasiliensis</name>
    <dbReference type="NCBI Taxonomy" id="756272"/>
    <lineage>
        <taxon>Bacteria</taxon>
        <taxon>Pseudomonadati</taxon>
        <taxon>Planctomycetota</taxon>
        <taxon>Planctomycetia</taxon>
        <taxon>Planctomycetales</taxon>
        <taxon>Planctomycetaceae</taxon>
        <taxon>Rubinisphaera</taxon>
    </lineage>
</organism>
<dbReference type="EMBL" id="CP002546">
    <property type="protein sequence ID" value="ADY60549.1"/>
    <property type="molecule type" value="Genomic_DNA"/>
</dbReference>
<gene>
    <name evidence="2" type="ordered locus">Plabr_2950</name>
</gene>
<sequence>MKNGVVAKTEEMWWRESPFVGLLSTLEEYEANYVFSGRIMVSGKEYKVQNNCLDLISGSLLVIAAFHFERVAEAYAVKNLGAMSREVRNEERRNAEIEEEVEKIDQLEFALLWNWPGKWEPRLIQPALWDDARVYEKMCETATLSVTDLTGEAMNDNGISITGMPAAPIGKMIERRWNQNYFLAEKRRAQEDRDGITKRYFNHRQQ</sequence>
<dbReference type="AlphaFoldDB" id="F0SGF0"/>
<proteinExistence type="predicted"/>